<dbReference type="InterPro" id="IPR033904">
    <property type="entry name" value="Trans_IPPS_HH"/>
</dbReference>
<evidence type="ECO:0000256" key="6">
    <source>
        <dbReference type="SAM" id="SignalP"/>
    </source>
</evidence>
<proteinExistence type="inferred from homology"/>
<dbReference type="EMBL" id="DS999411">
    <property type="protein sequence ID" value="EED35807.1"/>
    <property type="molecule type" value="Genomic_DNA"/>
</dbReference>
<dbReference type="AlphaFoldDB" id="B8KT17"/>
<comment type="cofactor">
    <cofactor evidence="5">
        <name>ATP</name>
        <dbReference type="ChEBI" id="CHEBI:30616"/>
    </cofactor>
</comment>
<evidence type="ECO:0000256" key="4">
    <source>
        <dbReference type="ARBA" id="ARBA00022746"/>
    </source>
</evidence>
<comment type="pathway">
    <text evidence="1">Carotenoid biosynthesis; phytoene biosynthesis.</text>
</comment>
<dbReference type="SFLD" id="SFLDG01212">
    <property type="entry name" value="Phytoene_synthase_like"/>
    <property type="match status" value="1"/>
</dbReference>
<dbReference type="Pfam" id="PF00494">
    <property type="entry name" value="SQS_PSY"/>
    <property type="match status" value="1"/>
</dbReference>
<evidence type="ECO:0000256" key="5">
    <source>
        <dbReference type="ARBA" id="ARBA00053028"/>
    </source>
</evidence>
<dbReference type="CDD" id="cd00683">
    <property type="entry name" value="Trans_IPPS_HH"/>
    <property type="match status" value="1"/>
</dbReference>
<evidence type="ECO:0000313" key="8">
    <source>
        <dbReference type="Proteomes" id="UP000004699"/>
    </source>
</evidence>
<dbReference type="PANTHER" id="PTHR31480">
    <property type="entry name" value="BIFUNCTIONAL LYCOPENE CYCLASE/PHYTOENE SYNTHASE"/>
    <property type="match status" value="1"/>
</dbReference>
<keyword evidence="4" id="KW-0125">Carotenoid biosynthesis</keyword>
<keyword evidence="3" id="KW-0808">Transferase</keyword>
<reference evidence="8" key="1">
    <citation type="journal article" date="2013" name="BMC Microbiol.">
        <title>Taxonomy and evolution of bacteriochlorophyll a-containing members of the OM60/NOR5 clade of marine gammaproteobacteria: description of Luminiphilus syltensis gen. nov., sp. nov., reclassification of Haliea rubra as Pseudohaliea rubra gen. nov., comb. nov., and emendation of Chromatocurvus halotolerans.</title>
        <authorList>
            <person name="Spring S."/>
            <person name="Riedel T."/>
            <person name="Sproer C."/>
            <person name="Yan S."/>
            <person name="Harder J."/>
            <person name="Fuchs B.M."/>
        </authorList>
    </citation>
    <scope>NUCLEOTIDE SEQUENCE [LARGE SCALE GENOMIC DNA]</scope>
    <source>
        <strain evidence="8">NOR51-B</strain>
    </source>
</reference>
<dbReference type="InterPro" id="IPR044843">
    <property type="entry name" value="Trans_IPPS_bact-type"/>
</dbReference>
<dbReference type="eggNOG" id="COG1562">
    <property type="taxonomic scope" value="Bacteria"/>
</dbReference>
<accession>B8KT17</accession>
<dbReference type="InterPro" id="IPR019845">
    <property type="entry name" value="Squalene/phytoene_synthase_CS"/>
</dbReference>
<dbReference type="InterPro" id="IPR008949">
    <property type="entry name" value="Isoprenoid_synthase_dom_sf"/>
</dbReference>
<name>B8KT17_9GAMM</name>
<dbReference type="SUPFAM" id="SSF48576">
    <property type="entry name" value="Terpenoid synthases"/>
    <property type="match status" value="1"/>
</dbReference>
<feature type="chain" id="PRO_5002873440" evidence="6">
    <location>
        <begin position="25"/>
        <end position="335"/>
    </location>
</feature>
<comment type="similarity">
    <text evidence="2">Belongs to the phytoene/squalene synthase family.</text>
</comment>
<dbReference type="PROSITE" id="PS01044">
    <property type="entry name" value="SQUALEN_PHYTOEN_SYN_1"/>
    <property type="match status" value="1"/>
</dbReference>
<evidence type="ECO:0000256" key="1">
    <source>
        <dbReference type="ARBA" id="ARBA00004684"/>
    </source>
</evidence>
<dbReference type="FunFam" id="1.10.600.10:FF:000020">
    <property type="entry name" value="Phytoene synthase"/>
    <property type="match status" value="1"/>
</dbReference>
<keyword evidence="8" id="KW-1185">Reference proteome</keyword>
<dbReference type="Proteomes" id="UP000004699">
    <property type="component" value="Unassembled WGS sequence"/>
</dbReference>
<evidence type="ECO:0000256" key="3">
    <source>
        <dbReference type="ARBA" id="ARBA00022679"/>
    </source>
</evidence>
<organism evidence="7 8">
    <name type="scientific">Luminiphilus syltensis NOR5-1B</name>
    <dbReference type="NCBI Taxonomy" id="565045"/>
    <lineage>
        <taxon>Bacteria</taxon>
        <taxon>Pseudomonadati</taxon>
        <taxon>Pseudomonadota</taxon>
        <taxon>Gammaproteobacteria</taxon>
        <taxon>Cellvibrionales</taxon>
        <taxon>Halieaceae</taxon>
        <taxon>Luminiphilus</taxon>
    </lineage>
</organism>
<evidence type="ECO:0000313" key="7">
    <source>
        <dbReference type="EMBL" id="EED35807.1"/>
    </source>
</evidence>
<dbReference type="SFLD" id="SFLDG01018">
    <property type="entry name" value="Squalene/Phytoene_Synthase_Lik"/>
    <property type="match status" value="1"/>
</dbReference>
<dbReference type="GO" id="GO:0016117">
    <property type="term" value="P:carotenoid biosynthetic process"/>
    <property type="evidence" value="ECO:0007669"/>
    <property type="project" value="UniProtKB-KW"/>
</dbReference>
<feature type="signal peptide" evidence="6">
    <location>
        <begin position="1"/>
        <end position="24"/>
    </location>
</feature>
<dbReference type="STRING" id="565045.NOR51B_1754"/>
<keyword evidence="6" id="KW-0732">Signal</keyword>
<dbReference type="InterPro" id="IPR002060">
    <property type="entry name" value="Squ/phyt_synthse"/>
</dbReference>
<dbReference type="HOGENOM" id="CLU_037269_1_0_6"/>
<dbReference type="Gene3D" id="1.10.600.10">
    <property type="entry name" value="Farnesyl Diphosphate Synthase"/>
    <property type="match status" value="1"/>
</dbReference>
<sequence>MLCCGSRSFYLASFLLPAPLRTSACCLYAFCRAADDAVDEGDEPLAALATLMRRLDAVYAGEPEDHSVDRALALIVVQHRLPRELLDALLEGFSWDASGRRYQTLSEVLDYSARVAGAVGILMSLLMGVRSPNALARAADLGAAMQLTNIARDVGEDARAGRLYLPLDWLREAGIDGEAFLARPEKNSAIASVTRRLVEEANTLYERADSGIAELPRNCRRGIYAARLLYAEIGNRLGELEFDSVSQRAIVGKSNKAALLLKTHAANTLSTRYLSAPLLPESAFLIEAVSAVDAESTGADNKHLKAFASSFYHRVLWMLDLFEAQDQRRGKTSSP</sequence>
<dbReference type="GO" id="GO:0051996">
    <property type="term" value="F:squalene synthase [NAD(P)H] activity"/>
    <property type="evidence" value="ECO:0007669"/>
    <property type="project" value="InterPro"/>
</dbReference>
<gene>
    <name evidence="7" type="ORF">NOR51B_1754</name>
</gene>
<dbReference type="PROSITE" id="PS01045">
    <property type="entry name" value="SQUALEN_PHYTOEN_SYN_2"/>
    <property type="match status" value="1"/>
</dbReference>
<protein>
    <submittedName>
        <fullName evidence="7">Phytoene synthase</fullName>
    </submittedName>
</protein>
<dbReference type="GO" id="GO:0004311">
    <property type="term" value="F:geranylgeranyl diphosphate synthase activity"/>
    <property type="evidence" value="ECO:0007669"/>
    <property type="project" value="InterPro"/>
</dbReference>
<evidence type="ECO:0000256" key="2">
    <source>
        <dbReference type="ARBA" id="ARBA00006251"/>
    </source>
</evidence>
<dbReference type="SFLD" id="SFLDS00005">
    <property type="entry name" value="Isoprenoid_Synthase_Type_I"/>
    <property type="match status" value="1"/>
</dbReference>